<feature type="transmembrane region" description="Helical" evidence="2">
    <location>
        <begin position="153"/>
        <end position="178"/>
    </location>
</feature>
<evidence type="ECO:0000256" key="1">
    <source>
        <dbReference type="SAM" id="MobiDB-lite"/>
    </source>
</evidence>
<keyword evidence="4" id="KW-1185">Reference proteome</keyword>
<evidence type="ECO:0000313" key="3">
    <source>
        <dbReference type="EMBL" id="PBK80815.1"/>
    </source>
</evidence>
<feature type="transmembrane region" description="Helical" evidence="2">
    <location>
        <begin position="72"/>
        <end position="92"/>
    </location>
</feature>
<keyword evidence="2" id="KW-0812">Transmembrane</keyword>
<feature type="compositionally biased region" description="Basic and acidic residues" evidence="1">
    <location>
        <begin position="248"/>
        <end position="260"/>
    </location>
</feature>
<reference evidence="4" key="1">
    <citation type="journal article" date="2017" name="Nat. Ecol. Evol.">
        <title>Genome expansion and lineage-specific genetic innovations in the forest pathogenic fungi Armillaria.</title>
        <authorList>
            <person name="Sipos G."/>
            <person name="Prasanna A.N."/>
            <person name="Walter M.C."/>
            <person name="O'Connor E."/>
            <person name="Balint B."/>
            <person name="Krizsan K."/>
            <person name="Kiss B."/>
            <person name="Hess J."/>
            <person name="Varga T."/>
            <person name="Slot J."/>
            <person name="Riley R."/>
            <person name="Boka B."/>
            <person name="Rigling D."/>
            <person name="Barry K."/>
            <person name="Lee J."/>
            <person name="Mihaltcheva S."/>
            <person name="LaButti K."/>
            <person name="Lipzen A."/>
            <person name="Waldron R."/>
            <person name="Moloney N.M."/>
            <person name="Sperisen C."/>
            <person name="Kredics L."/>
            <person name="Vagvoelgyi C."/>
            <person name="Patrignani A."/>
            <person name="Fitzpatrick D."/>
            <person name="Nagy I."/>
            <person name="Doyle S."/>
            <person name="Anderson J.B."/>
            <person name="Grigoriev I.V."/>
            <person name="Gueldener U."/>
            <person name="Muensterkoetter M."/>
            <person name="Nagy L.G."/>
        </authorList>
    </citation>
    <scope>NUCLEOTIDE SEQUENCE [LARGE SCALE GENOMIC DNA]</scope>
    <source>
        <strain evidence="4">Ar21-2</strain>
    </source>
</reference>
<evidence type="ECO:0000313" key="4">
    <source>
        <dbReference type="Proteomes" id="UP000217790"/>
    </source>
</evidence>
<feature type="compositionally biased region" description="Polar residues" evidence="1">
    <location>
        <begin position="228"/>
        <end position="241"/>
    </location>
</feature>
<keyword evidence="2" id="KW-0472">Membrane</keyword>
<dbReference type="OMA" id="YGHRHTE"/>
<organism evidence="3 4">
    <name type="scientific">Armillaria gallica</name>
    <name type="common">Bulbous honey fungus</name>
    <name type="synonym">Armillaria bulbosa</name>
    <dbReference type="NCBI Taxonomy" id="47427"/>
    <lineage>
        <taxon>Eukaryota</taxon>
        <taxon>Fungi</taxon>
        <taxon>Dikarya</taxon>
        <taxon>Basidiomycota</taxon>
        <taxon>Agaricomycotina</taxon>
        <taxon>Agaricomycetes</taxon>
        <taxon>Agaricomycetidae</taxon>
        <taxon>Agaricales</taxon>
        <taxon>Marasmiineae</taxon>
        <taxon>Physalacriaceae</taxon>
        <taxon>Armillaria</taxon>
    </lineage>
</organism>
<feature type="transmembrane region" description="Helical" evidence="2">
    <location>
        <begin position="108"/>
        <end position="132"/>
    </location>
</feature>
<dbReference type="EMBL" id="KZ293739">
    <property type="protein sequence ID" value="PBK80815.1"/>
    <property type="molecule type" value="Genomic_DNA"/>
</dbReference>
<accession>A0A2H3CCL3</accession>
<name>A0A2H3CCL3_ARMGA</name>
<feature type="region of interest" description="Disordered" evidence="1">
    <location>
        <begin position="227"/>
        <end position="263"/>
    </location>
</feature>
<sequence length="281" mass="31454">MAAINFALCWSYICLIHIKHGQTAVDKYLVYFNDNTDFVVISMDITGIVSTICADSAMIWRCWMVWGKRWPIVVLPILFLISGIVFDAILAYKVSTNPVSAYAFSDLLILYVAFSLATTLWCTFMIIFRILSVGRASTGSGGPFRVYRHVIEILVESSTLFAIFLVLEMVLVACLNLADSYMDIMAAFARGVAPTLLIGRVAAGQARPDDSWEGSVMSSLHFERDSEQMGSQDDAAQSVTVDNDLEVPPEREDNLERVSEQEVNDEDSFILYGHRHTEVHR</sequence>
<dbReference type="Proteomes" id="UP000217790">
    <property type="component" value="Unassembled WGS sequence"/>
</dbReference>
<dbReference type="InParanoid" id="A0A2H3CCL3"/>
<proteinExistence type="predicted"/>
<gene>
    <name evidence="3" type="ORF">ARMGADRAFT_1091824</name>
</gene>
<protein>
    <submittedName>
        <fullName evidence="3">Uncharacterized protein</fullName>
    </submittedName>
</protein>
<dbReference type="AlphaFoldDB" id="A0A2H3CCL3"/>
<evidence type="ECO:0000256" key="2">
    <source>
        <dbReference type="SAM" id="Phobius"/>
    </source>
</evidence>
<dbReference type="OrthoDB" id="3038148at2759"/>
<keyword evidence="2" id="KW-1133">Transmembrane helix</keyword>